<dbReference type="GO" id="GO:0051537">
    <property type="term" value="F:2 iron, 2 sulfur cluster binding"/>
    <property type="evidence" value="ECO:0007669"/>
    <property type="project" value="UniProtKB-KW"/>
</dbReference>
<sequence>MVDGLYLLPHLRSGTVVCEASLVAAGQARSVKIALPHAVAAGDDVPVIDLLVLRLDDGALRVYLNRCAHFGLPLNARDGYEFLNDEGDQVVLRCQHHYMDFCPATGEGLSFECRGDALTDIPVAERDGQIVTL</sequence>
<dbReference type="RefSeq" id="WP_084194735.1">
    <property type="nucleotide sequence ID" value="NZ_FTOA01000003.1"/>
</dbReference>
<dbReference type="OrthoDB" id="9800776at2"/>
<keyword evidence="3" id="KW-0408">Iron</keyword>
<dbReference type="Proteomes" id="UP000185678">
    <property type="component" value="Unassembled WGS sequence"/>
</dbReference>
<keyword evidence="4" id="KW-0411">Iron-sulfur</keyword>
<reference evidence="6 7" key="1">
    <citation type="submission" date="2017-01" db="EMBL/GenBank/DDBJ databases">
        <authorList>
            <person name="Mah S.A."/>
            <person name="Swanson W.J."/>
            <person name="Moy G.W."/>
            <person name="Vacquier V.D."/>
        </authorList>
    </citation>
    <scope>NUCLEOTIDE SEQUENCE [LARGE SCALE GENOMIC DNA]</scope>
    <source>
        <strain evidence="6 7">DSM 11589</strain>
    </source>
</reference>
<evidence type="ECO:0000256" key="4">
    <source>
        <dbReference type="ARBA" id="ARBA00023014"/>
    </source>
</evidence>
<proteinExistence type="predicted"/>
<name>A0A1N7LMN7_9PROT</name>
<organism evidence="6 7">
    <name type="scientific">Insolitispirillum peregrinum</name>
    <dbReference type="NCBI Taxonomy" id="80876"/>
    <lineage>
        <taxon>Bacteria</taxon>
        <taxon>Pseudomonadati</taxon>
        <taxon>Pseudomonadota</taxon>
        <taxon>Alphaproteobacteria</taxon>
        <taxon>Rhodospirillales</taxon>
        <taxon>Novispirillaceae</taxon>
        <taxon>Insolitispirillum</taxon>
    </lineage>
</organism>
<dbReference type="Gene3D" id="2.102.10.10">
    <property type="entry name" value="Rieske [2Fe-2S] iron-sulphur domain"/>
    <property type="match status" value="1"/>
</dbReference>
<dbReference type="EMBL" id="FTOA01000003">
    <property type="protein sequence ID" value="SIS75090.1"/>
    <property type="molecule type" value="Genomic_DNA"/>
</dbReference>
<dbReference type="AlphaFoldDB" id="A0A1N7LMN7"/>
<keyword evidence="6" id="KW-0560">Oxidoreductase</keyword>
<protein>
    <submittedName>
        <fullName evidence="6">Ferredoxin subunit of nitrite reductase or a ring-hydroxylating dioxygenase</fullName>
    </submittedName>
</protein>
<evidence type="ECO:0000256" key="2">
    <source>
        <dbReference type="ARBA" id="ARBA00022723"/>
    </source>
</evidence>
<evidence type="ECO:0000256" key="3">
    <source>
        <dbReference type="ARBA" id="ARBA00023004"/>
    </source>
</evidence>
<dbReference type="PROSITE" id="PS51296">
    <property type="entry name" value="RIESKE"/>
    <property type="match status" value="1"/>
</dbReference>
<evidence type="ECO:0000256" key="1">
    <source>
        <dbReference type="ARBA" id="ARBA00022714"/>
    </source>
</evidence>
<dbReference type="GO" id="GO:0051213">
    <property type="term" value="F:dioxygenase activity"/>
    <property type="evidence" value="ECO:0007669"/>
    <property type="project" value="UniProtKB-KW"/>
</dbReference>
<feature type="domain" description="Rieske" evidence="5">
    <location>
        <begin position="36"/>
        <end position="132"/>
    </location>
</feature>
<keyword evidence="6" id="KW-0223">Dioxygenase</keyword>
<evidence type="ECO:0000313" key="7">
    <source>
        <dbReference type="Proteomes" id="UP000185678"/>
    </source>
</evidence>
<keyword evidence="1" id="KW-0001">2Fe-2S</keyword>
<dbReference type="GO" id="GO:0046872">
    <property type="term" value="F:metal ion binding"/>
    <property type="evidence" value="ECO:0007669"/>
    <property type="project" value="UniProtKB-KW"/>
</dbReference>
<evidence type="ECO:0000313" key="6">
    <source>
        <dbReference type="EMBL" id="SIS75090.1"/>
    </source>
</evidence>
<dbReference type="Pfam" id="PF00355">
    <property type="entry name" value="Rieske"/>
    <property type="match status" value="1"/>
</dbReference>
<dbReference type="InterPro" id="IPR017941">
    <property type="entry name" value="Rieske_2Fe-2S"/>
</dbReference>
<keyword evidence="7" id="KW-1185">Reference proteome</keyword>
<evidence type="ECO:0000259" key="5">
    <source>
        <dbReference type="PROSITE" id="PS51296"/>
    </source>
</evidence>
<dbReference type="STRING" id="80876.SAMN05421779_103429"/>
<dbReference type="SUPFAM" id="SSF50022">
    <property type="entry name" value="ISP domain"/>
    <property type="match status" value="1"/>
</dbReference>
<keyword evidence="2" id="KW-0479">Metal-binding</keyword>
<dbReference type="InterPro" id="IPR036922">
    <property type="entry name" value="Rieske_2Fe-2S_sf"/>
</dbReference>
<accession>A0A1N7LMN7</accession>
<gene>
    <name evidence="6" type="ORF">SAMN05421779_103429</name>
</gene>